<dbReference type="PANTHER" id="PTHR11905:SF159">
    <property type="entry name" value="ADAM METALLOPROTEASE"/>
    <property type="match status" value="1"/>
</dbReference>
<dbReference type="PANTHER" id="PTHR11905">
    <property type="entry name" value="ADAM A DISINTEGRIN AND METALLOPROTEASE DOMAIN"/>
    <property type="match status" value="1"/>
</dbReference>
<keyword evidence="4" id="KW-0732">Signal</keyword>
<evidence type="ECO:0000259" key="5">
    <source>
        <dbReference type="PROSITE" id="PS50215"/>
    </source>
</evidence>
<comment type="caution">
    <text evidence="3">Lacks conserved residue(s) required for the propagation of feature annotation.</text>
</comment>
<keyword evidence="2 3" id="KW-1015">Disulfide bond</keyword>
<keyword evidence="1" id="KW-0645">Protease</keyword>
<sequence length="134" mass="14903">MYRPLGVVVVLVHLEVLTSRGQIEVTSDFKKSLDELRTYRHRFLQERPDLPNDNTVLLTTVDFEGQTVGYASVSGMCSKKNSVAVVEDKQSHEGIVAQTVAHEMGHNLGMNHDDDGAKECHCQSRKCLMSSSGR</sequence>
<feature type="chain" id="PRO_5043721332" description="Peptidase M12B domain-containing protein" evidence="4">
    <location>
        <begin position="22"/>
        <end position="134"/>
    </location>
</feature>
<feature type="binding site" evidence="3">
    <location>
        <position position="102"/>
    </location>
    <ligand>
        <name>Zn(2+)</name>
        <dbReference type="ChEBI" id="CHEBI:29105"/>
        <note>catalytic</note>
    </ligand>
</feature>
<dbReference type="InterPro" id="IPR024079">
    <property type="entry name" value="MetalloPept_cat_dom_sf"/>
</dbReference>
<dbReference type="PROSITE" id="PS50215">
    <property type="entry name" value="ADAM_MEPRO"/>
    <property type="match status" value="1"/>
</dbReference>
<dbReference type="SUPFAM" id="SSF55486">
    <property type="entry name" value="Metalloproteases ('zincins'), catalytic domain"/>
    <property type="match status" value="1"/>
</dbReference>
<dbReference type="GO" id="GO:0004222">
    <property type="term" value="F:metalloendopeptidase activity"/>
    <property type="evidence" value="ECO:0007669"/>
    <property type="project" value="InterPro"/>
</dbReference>
<evidence type="ECO:0000256" key="2">
    <source>
        <dbReference type="ARBA" id="ARBA00023157"/>
    </source>
</evidence>
<keyword evidence="1" id="KW-0482">Metalloprotease</keyword>
<protein>
    <recommendedName>
        <fullName evidence="5">Peptidase M12B domain-containing protein</fullName>
    </recommendedName>
</protein>
<name>A0AAW0XDD7_CHEQU</name>
<accession>A0AAW0XDD7</accession>
<dbReference type="InterPro" id="IPR034027">
    <property type="entry name" value="Reprolysin_adamalysin"/>
</dbReference>
<keyword evidence="1" id="KW-0378">Hydrolase</keyword>
<dbReference type="EMBL" id="JARKIK010000042">
    <property type="protein sequence ID" value="KAK8737393.1"/>
    <property type="molecule type" value="Genomic_DNA"/>
</dbReference>
<dbReference type="Pfam" id="PF01421">
    <property type="entry name" value="Reprolysin"/>
    <property type="match status" value="1"/>
</dbReference>
<proteinExistence type="predicted"/>
<dbReference type="CDD" id="cd04269">
    <property type="entry name" value="ZnMc_adamalysin_II_like"/>
    <property type="match status" value="1"/>
</dbReference>
<dbReference type="InterPro" id="IPR001590">
    <property type="entry name" value="Peptidase_M12B"/>
</dbReference>
<evidence type="ECO:0000256" key="4">
    <source>
        <dbReference type="SAM" id="SignalP"/>
    </source>
</evidence>
<keyword evidence="3" id="KW-0479">Metal-binding</keyword>
<feature type="domain" description="Peptidase M12B" evidence="5">
    <location>
        <begin position="1"/>
        <end position="134"/>
    </location>
</feature>
<dbReference type="AlphaFoldDB" id="A0AAW0XDD7"/>
<reference evidence="6 7" key="1">
    <citation type="journal article" date="2024" name="BMC Genomics">
        <title>Genome assembly of redclaw crayfish (Cherax quadricarinatus) provides insights into its immune adaptation and hypoxia tolerance.</title>
        <authorList>
            <person name="Liu Z."/>
            <person name="Zheng J."/>
            <person name="Li H."/>
            <person name="Fang K."/>
            <person name="Wang S."/>
            <person name="He J."/>
            <person name="Zhou D."/>
            <person name="Weng S."/>
            <person name="Chi M."/>
            <person name="Gu Z."/>
            <person name="He J."/>
            <person name="Li F."/>
            <person name="Wang M."/>
        </authorList>
    </citation>
    <scope>NUCLEOTIDE SEQUENCE [LARGE SCALE GENOMIC DNA]</scope>
    <source>
        <strain evidence="6">ZL_2023a</strain>
    </source>
</reference>
<dbReference type="GO" id="GO:0006508">
    <property type="term" value="P:proteolysis"/>
    <property type="evidence" value="ECO:0007669"/>
    <property type="project" value="InterPro"/>
</dbReference>
<evidence type="ECO:0000313" key="6">
    <source>
        <dbReference type="EMBL" id="KAK8737393.1"/>
    </source>
</evidence>
<dbReference type="Proteomes" id="UP001445076">
    <property type="component" value="Unassembled WGS sequence"/>
</dbReference>
<dbReference type="GO" id="GO:0046872">
    <property type="term" value="F:metal ion binding"/>
    <property type="evidence" value="ECO:0007669"/>
    <property type="project" value="UniProtKB-KW"/>
</dbReference>
<organism evidence="6 7">
    <name type="scientific">Cherax quadricarinatus</name>
    <name type="common">Australian red claw crayfish</name>
    <dbReference type="NCBI Taxonomy" id="27406"/>
    <lineage>
        <taxon>Eukaryota</taxon>
        <taxon>Metazoa</taxon>
        <taxon>Ecdysozoa</taxon>
        <taxon>Arthropoda</taxon>
        <taxon>Crustacea</taxon>
        <taxon>Multicrustacea</taxon>
        <taxon>Malacostraca</taxon>
        <taxon>Eumalacostraca</taxon>
        <taxon>Eucarida</taxon>
        <taxon>Decapoda</taxon>
        <taxon>Pleocyemata</taxon>
        <taxon>Astacidea</taxon>
        <taxon>Parastacoidea</taxon>
        <taxon>Parastacidae</taxon>
        <taxon>Cherax</taxon>
    </lineage>
</organism>
<comment type="caution">
    <text evidence="6">The sequence shown here is derived from an EMBL/GenBank/DDBJ whole genome shotgun (WGS) entry which is preliminary data.</text>
</comment>
<feature type="disulfide bond" evidence="3">
    <location>
        <begin position="122"/>
        <end position="127"/>
    </location>
</feature>
<gene>
    <name evidence="6" type="ORF">OTU49_004461</name>
</gene>
<evidence type="ECO:0000313" key="7">
    <source>
        <dbReference type="Proteomes" id="UP001445076"/>
    </source>
</evidence>
<dbReference type="Gene3D" id="3.40.390.10">
    <property type="entry name" value="Collagenase (Catalytic Domain)"/>
    <property type="match status" value="1"/>
</dbReference>
<feature type="binding site" evidence="3">
    <location>
        <position position="112"/>
    </location>
    <ligand>
        <name>Zn(2+)</name>
        <dbReference type="ChEBI" id="CHEBI:29105"/>
        <note>catalytic</note>
    </ligand>
</feature>
<keyword evidence="3" id="KW-0862">Zinc</keyword>
<evidence type="ECO:0000256" key="1">
    <source>
        <dbReference type="ARBA" id="ARBA00023049"/>
    </source>
</evidence>
<feature type="signal peptide" evidence="4">
    <location>
        <begin position="1"/>
        <end position="21"/>
    </location>
</feature>
<feature type="binding site" evidence="3">
    <location>
        <position position="106"/>
    </location>
    <ligand>
        <name>Zn(2+)</name>
        <dbReference type="ChEBI" id="CHEBI:29105"/>
        <note>catalytic</note>
    </ligand>
</feature>
<feature type="active site" evidence="3">
    <location>
        <position position="103"/>
    </location>
</feature>
<keyword evidence="7" id="KW-1185">Reference proteome</keyword>
<evidence type="ECO:0000256" key="3">
    <source>
        <dbReference type="PROSITE-ProRule" id="PRU00276"/>
    </source>
</evidence>